<dbReference type="Proteomes" id="UP000218067">
    <property type="component" value="Chromosome"/>
</dbReference>
<evidence type="ECO:0000313" key="2">
    <source>
        <dbReference type="EMBL" id="BAV41892.1"/>
    </source>
</evidence>
<name>A0A1B4Y4D2_MYCUL</name>
<protein>
    <recommendedName>
        <fullName evidence="4">Transmembrane protein</fullName>
    </recommendedName>
</protein>
<keyword evidence="1" id="KW-0472">Membrane</keyword>
<evidence type="ECO:0008006" key="4">
    <source>
        <dbReference type="Google" id="ProtNLM"/>
    </source>
</evidence>
<gene>
    <name evidence="2" type="ORF">SHTP_2808</name>
</gene>
<keyword evidence="1" id="KW-1133">Transmembrane helix</keyword>
<evidence type="ECO:0000313" key="3">
    <source>
        <dbReference type="Proteomes" id="UP000218067"/>
    </source>
</evidence>
<proteinExistence type="predicted"/>
<sequence>MTTAERFSTFAAANRGDVLIAGVPWPRHKLFAVIAGLVTVVLVGAITSSAAPSVLGATAVGVVVAVALKMIAKNID</sequence>
<evidence type="ECO:0000256" key="1">
    <source>
        <dbReference type="SAM" id="Phobius"/>
    </source>
</evidence>
<reference evidence="2 3" key="1">
    <citation type="submission" date="2016-08" db="EMBL/GenBank/DDBJ databases">
        <title>Complete genome sequence of Mycobacterium shinshuense, a subspecies of M. ulcerans.</title>
        <authorList>
            <person name="Yoshida M."/>
            <person name="Ogura Y."/>
            <person name="Hayashi T."/>
            <person name="Hoshino Y."/>
        </authorList>
    </citation>
    <scope>NUCLEOTIDE SEQUENCE [LARGE SCALE GENOMIC DNA]</scope>
    <source>
        <strain evidence="3">ATCC 33728</strain>
    </source>
</reference>
<accession>A0A1B4Y4D2</accession>
<dbReference type="EMBL" id="AP017624">
    <property type="protein sequence ID" value="BAV41892.1"/>
    <property type="molecule type" value="Genomic_DNA"/>
</dbReference>
<dbReference type="RefSeq" id="WP_011739679.1">
    <property type="nucleotide sequence ID" value="NZ_AP017624.1"/>
</dbReference>
<dbReference type="AlphaFoldDB" id="A0A1B4Y4D2"/>
<feature type="transmembrane region" description="Helical" evidence="1">
    <location>
        <begin position="54"/>
        <end position="72"/>
    </location>
</feature>
<dbReference type="GeneID" id="93437407"/>
<keyword evidence="1" id="KW-0812">Transmembrane</keyword>
<feature type="transmembrane region" description="Helical" evidence="1">
    <location>
        <begin position="30"/>
        <end position="48"/>
    </location>
</feature>
<organism evidence="2 3">
    <name type="scientific">Mycobacterium ulcerans subsp. shinshuense</name>
    <dbReference type="NCBI Taxonomy" id="1124626"/>
    <lineage>
        <taxon>Bacteria</taxon>
        <taxon>Bacillati</taxon>
        <taxon>Actinomycetota</taxon>
        <taxon>Actinomycetes</taxon>
        <taxon>Mycobacteriales</taxon>
        <taxon>Mycobacteriaceae</taxon>
        <taxon>Mycobacterium</taxon>
        <taxon>Mycobacterium ulcerans group</taxon>
    </lineage>
</organism>